<feature type="region of interest" description="Disordered" evidence="1">
    <location>
        <begin position="108"/>
        <end position="136"/>
    </location>
</feature>
<sequence length="165" mass="17902">MLVPVGGKHTLLYCGRRWGLEVTNSEPKPSPKPEPSVSLSTLAPWLILFSVATASLLFILWRRASSLKYVVQHKLKDVSWPKRSGAIRLDEGDQGPPAETFLDDYDENEHELPRDEPLPAVAGADASNTSTASLEALEAFADSTGGDIRVLHKNDGPSPSPRGMS</sequence>
<dbReference type="EMBL" id="KV428269">
    <property type="protein sequence ID" value="KZT33079.1"/>
    <property type="molecule type" value="Genomic_DNA"/>
</dbReference>
<gene>
    <name evidence="3" type="ORF">SISSUDRAFT_993447</name>
</gene>
<feature type="transmembrane region" description="Helical" evidence="2">
    <location>
        <begin position="42"/>
        <end position="61"/>
    </location>
</feature>
<keyword evidence="4" id="KW-1185">Reference proteome</keyword>
<accession>A0A165YBW0</accession>
<keyword evidence="2" id="KW-0472">Membrane</keyword>
<evidence type="ECO:0000313" key="3">
    <source>
        <dbReference type="EMBL" id="KZT33079.1"/>
    </source>
</evidence>
<dbReference type="OrthoDB" id="3198959at2759"/>
<dbReference type="AlphaFoldDB" id="A0A165YBW0"/>
<reference evidence="3 4" key="1">
    <citation type="journal article" date="2016" name="Mol. Biol. Evol.">
        <title>Comparative Genomics of Early-Diverging Mushroom-Forming Fungi Provides Insights into the Origins of Lignocellulose Decay Capabilities.</title>
        <authorList>
            <person name="Nagy L.G."/>
            <person name="Riley R."/>
            <person name="Tritt A."/>
            <person name="Adam C."/>
            <person name="Daum C."/>
            <person name="Floudas D."/>
            <person name="Sun H."/>
            <person name="Yadav J.S."/>
            <person name="Pangilinan J."/>
            <person name="Larsson K.H."/>
            <person name="Matsuura K."/>
            <person name="Barry K."/>
            <person name="Labutti K."/>
            <person name="Kuo R."/>
            <person name="Ohm R.A."/>
            <person name="Bhattacharya S.S."/>
            <person name="Shirouzu T."/>
            <person name="Yoshinaga Y."/>
            <person name="Martin F.M."/>
            <person name="Grigoriev I.V."/>
            <person name="Hibbett D.S."/>
        </authorList>
    </citation>
    <scope>NUCLEOTIDE SEQUENCE [LARGE SCALE GENOMIC DNA]</scope>
    <source>
        <strain evidence="3 4">HHB10207 ss-3</strain>
    </source>
</reference>
<keyword evidence="2" id="KW-1133">Transmembrane helix</keyword>
<organism evidence="3 4">
    <name type="scientific">Sistotremastrum suecicum HHB10207 ss-3</name>
    <dbReference type="NCBI Taxonomy" id="1314776"/>
    <lineage>
        <taxon>Eukaryota</taxon>
        <taxon>Fungi</taxon>
        <taxon>Dikarya</taxon>
        <taxon>Basidiomycota</taxon>
        <taxon>Agaricomycotina</taxon>
        <taxon>Agaricomycetes</taxon>
        <taxon>Sistotremastrales</taxon>
        <taxon>Sistotremastraceae</taxon>
        <taxon>Sistotremastrum</taxon>
    </lineage>
</organism>
<proteinExistence type="predicted"/>
<evidence type="ECO:0000256" key="2">
    <source>
        <dbReference type="SAM" id="Phobius"/>
    </source>
</evidence>
<name>A0A165YBW0_9AGAM</name>
<dbReference type="Proteomes" id="UP000076798">
    <property type="component" value="Unassembled WGS sequence"/>
</dbReference>
<keyword evidence="2" id="KW-0812">Transmembrane</keyword>
<evidence type="ECO:0000313" key="4">
    <source>
        <dbReference type="Proteomes" id="UP000076798"/>
    </source>
</evidence>
<evidence type="ECO:0000256" key="1">
    <source>
        <dbReference type="SAM" id="MobiDB-lite"/>
    </source>
</evidence>
<protein>
    <submittedName>
        <fullName evidence="3">Uncharacterized protein</fullName>
    </submittedName>
</protein>